<sequence>MFAVRLENTIALQQTPRELASLPGRDICLWNDIVISDFELAALRAALHGSLVCGTLSSKWVGRKRHEERFIPRTYVPAWYLLKPILSAAPEINIDEEPPVV</sequence>
<reference evidence="1" key="1">
    <citation type="submission" date="2022-01" db="EMBL/GenBank/DDBJ databases">
        <title>Genome Sequence Resource for Two Populations of Ditylenchus destructor, the Migratory Endoparasitic Phytonematode.</title>
        <authorList>
            <person name="Zhang H."/>
            <person name="Lin R."/>
            <person name="Xie B."/>
        </authorList>
    </citation>
    <scope>NUCLEOTIDE SEQUENCE</scope>
    <source>
        <strain evidence="1">BazhouSP</strain>
    </source>
</reference>
<organism evidence="1 2">
    <name type="scientific">Ditylenchus destructor</name>
    <dbReference type="NCBI Taxonomy" id="166010"/>
    <lineage>
        <taxon>Eukaryota</taxon>
        <taxon>Metazoa</taxon>
        <taxon>Ecdysozoa</taxon>
        <taxon>Nematoda</taxon>
        <taxon>Chromadorea</taxon>
        <taxon>Rhabditida</taxon>
        <taxon>Tylenchina</taxon>
        <taxon>Tylenchomorpha</taxon>
        <taxon>Sphaerularioidea</taxon>
        <taxon>Anguinidae</taxon>
        <taxon>Anguininae</taxon>
        <taxon>Ditylenchus</taxon>
    </lineage>
</organism>
<dbReference type="EMBL" id="JAKKPZ010000323">
    <property type="protein sequence ID" value="KAI1696537.1"/>
    <property type="molecule type" value="Genomic_DNA"/>
</dbReference>
<comment type="caution">
    <text evidence="1">The sequence shown here is derived from an EMBL/GenBank/DDBJ whole genome shotgun (WGS) entry which is preliminary data.</text>
</comment>
<gene>
    <name evidence="1" type="ORF">DdX_19001</name>
</gene>
<protein>
    <submittedName>
        <fullName evidence="1">Uncharacterized protein</fullName>
    </submittedName>
</protein>
<keyword evidence="2" id="KW-1185">Reference proteome</keyword>
<evidence type="ECO:0000313" key="1">
    <source>
        <dbReference type="EMBL" id="KAI1696537.1"/>
    </source>
</evidence>
<accession>A0AAD4QXK3</accession>
<dbReference type="AlphaFoldDB" id="A0AAD4QXK3"/>
<proteinExistence type="predicted"/>
<dbReference type="Proteomes" id="UP001201812">
    <property type="component" value="Unassembled WGS sequence"/>
</dbReference>
<evidence type="ECO:0000313" key="2">
    <source>
        <dbReference type="Proteomes" id="UP001201812"/>
    </source>
</evidence>
<name>A0AAD4QXK3_9BILA</name>